<name>A0A4R3JKP9_9FIRM</name>
<dbReference type="InterPro" id="IPR003439">
    <property type="entry name" value="ABC_transporter-like_ATP-bd"/>
</dbReference>
<organism evidence="13 14">
    <name type="scientific">Faecalimonas umbilicata</name>
    <dbReference type="NCBI Taxonomy" id="1912855"/>
    <lineage>
        <taxon>Bacteria</taxon>
        <taxon>Bacillati</taxon>
        <taxon>Bacillota</taxon>
        <taxon>Clostridia</taxon>
        <taxon>Lachnospirales</taxon>
        <taxon>Lachnospiraceae</taxon>
        <taxon>Faecalimonas</taxon>
    </lineage>
</organism>
<feature type="transmembrane region" description="Helical" evidence="9">
    <location>
        <begin position="138"/>
        <end position="155"/>
    </location>
</feature>
<dbReference type="PROSITE" id="PS50893">
    <property type="entry name" value="ABC_TRANSPORTER_2"/>
    <property type="match status" value="1"/>
</dbReference>
<feature type="domain" description="ABC transmembrane type-1" evidence="11">
    <location>
        <begin position="22"/>
        <end position="302"/>
    </location>
</feature>
<dbReference type="InterPro" id="IPR017871">
    <property type="entry name" value="ABC_transporter-like_CS"/>
</dbReference>
<gene>
    <name evidence="13" type="ORF">EDD74_11670</name>
    <name evidence="12" type="ORF">FAEUMB_15470</name>
</gene>
<feature type="transmembrane region" description="Helical" evidence="9">
    <location>
        <begin position="52"/>
        <end position="73"/>
    </location>
</feature>
<dbReference type="AlphaFoldDB" id="A0A4R3JKP9"/>
<keyword evidence="7 9" id="KW-1133">Transmembrane helix</keyword>
<accession>A0A4R3JKP9</accession>
<feature type="transmembrane region" description="Helical" evidence="9">
    <location>
        <begin position="273"/>
        <end position="294"/>
    </location>
</feature>
<dbReference type="EMBL" id="SLZV01000016">
    <property type="protein sequence ID" value="TCS66893.1"/>
    <property type="molecule type" value="Genomic_DNA"/>
</dbReference>
<dbReference type="Pfam" id="PF00005">
    <property type="entry name" value="ABC_tran"/>
    <property type="match status" value="1"/>
</dbReference>
<dbReference type="GO" id="GO:0016887">
    <property type="term" value="F:ATP hydrolysis activity"/>
    <property type="evidence" value="ECO:0007669"/>
    <property type="project" value="InterPro"/>
</dbReference>
<dbReference type="InterPro" id="IPR027417">
    <property type="entry name" value="P-loop_NTPase"/>
</dbReference>
<dbReference type="RefSeq" id="WP_116441633.1">
    <property type="nucleotide sequence ID" value="NZ_BHEO01000008.1"/>
</dbReference>
<evidence type="ECO:0000256" key="9">
    <source>
        <dbReference type="SAM" id="Phobius"/>
    </source>
</evidence>
<evidence type="ECO:0000256" key="8">
    <source>
        <dbReference type="ARBA" id="ARBA00023136"/>
    </source>
</evidence>
<dbReference type="Gene3D" id="3.40.50.300">
    <property type="entry name" value="P-loop containing nucleotide triphosphate hydrolases"/>
    <property type="match status" value="1"/>
</dbReference>
<comment type="caution">
    <text evidence="13">The sequence shown here is derived from an EMBL/GenBank/DDBJ whole genome shotgun (WGS) entry which is preliminary data.</text>
</comment>
<keyword evidence="15" id="KW-1185">Reference proteome</keyword>
<keyword evidence="4 9" id="KW-0812">Transmembrane</keyword>
<reference evidence="12 15" key="1">
    <citation type="journal article" date="2018" name="Int. J. Syst. Evol. Microbiol.">
        <title>Draft Genome Sequence of Faecalimonas umbilicata JCM 30896T, an Acetate-Producing Bacterium Isolated from Human Feces.</title>
        <authorList>
            <person name="Sakamoto M."/>
            <person name="Ikeyama N."/>
            <person name="Yuki M."/>
            <person name="Ohkuma M."/>
        </authorList>
    </citation>
    <scope>NUCLEOTIDE SEQUENCE [LARGE SCALE GENOMIC DNA]</scope>
    <source>
        <strain evidence="12 15">EGH7</strain>
    </source>
</reference>
<dbReference type="InterPro" id="IPR003593">
    <property type="entry name" value="AAA+_ATPase"/>
</dbReference>
<dbReference type="PANTHER" id="PTHR24221:SF654">
    <property type="entry name" value="ATP-BINDING CASSETTE SUB-FAMILY B MEMBER 6"/>
    <property type="match status" value="1"/>
</dbReference>
<dbReference type="Gene3D" id="1.20.1560.10">
    <property type="entry name" value="ABC transporter type 1, transmembrane domain"/>
    <property type="match status" value="1"/>
</dbReference>
<feature type="transmembrane region" description="Helical" evidence="9">
    <location>
        <begin position="21"/>
        <end position="40"/>
    </location>
</feature>
<dbReference type="GO" id="GO:0034040">
    <property type="term" value="F:ATPase-coupled lipid transmembrane transporter activity"/>
    <property type="evidence" value="ECO:0007669"/>
    <property type="project" value="TreeGrafter"/>
</dbReference>
<evidence type="ECO:0000256" key="6">
    <source>
        <dbReference type="ARBA" id="ARBA00022840"/>
    </source>
</evidence>
<keyword evidence="3" id="KW-1003">Cell membrane</keyword>
<dbReference type="Proteomes" id="UP000702954">
    <property type="component" value="Unassembled WGS sequence"/>
</dbReference>
<feature type="transmembrane region" description="Helical" evidence="9">
    <location>
        <begin position="161"/>
        <end position="181"/>
    </location>
</feature>
<dbReference type="PROSITE" id="PS50929">
    <property type="entry name" value="ABC_TM1F"/>
    <property type="match status" value="1"/>
</dbReference>
<dbReference type="PANTHER" id="PTHR24221">
    <property type="entry name" value="ATP-BINDING CASSETTE SUB-FAMILY B"/>
    <property type="match status" value="1"/>
</dbReference>
<evidence type="ECO:0000256" key="1">
    <source>
        <dbReference type="ARBA" id="ARBA00004651"/>
    </source>
</evidence>
<dbReference type="InterPro" id="IPR036640">
    <property type="entry name" value="ABC1_TM_sf"/>
</dbReference>
<evidence type="ECO:0000313" key="13">
    <source>
        <dbReference type="EMBL" id="TCS66893.1"/>
    </source>
</evidence>
<evidence type="ECO:0000259" key="10">
    <source>
        <dbReference type="PROSITE" id="PS50893"/>
    </source>
</evidence>
<evidence type="ECO:0000256" key="5">
    <source>
        <dbReference type="ARBA" id="ARBA00022741"/>
    </source>
</evidence>
<dbReference type="GO" id="GO:0005524">
    <property type="term" value="F:ATP binding"/>
    <property type="evidence" value="ECO:0007669"/>
    <property type="project" value="UniProtKB-KW"/>
</dbReference>
<dbReference type="EMBL" id="BHEO01000008">
    <property type="protein sequence ID" value="GBU05006.1"/>
    <property type="molecule type" value="Genomic_DNA"/>
</dbReference>
<dbReference type="Proteomes" id="UP000294613">
    <property type="component" value="Unassembled WGS sequence"/>
</dbReference>
<dbReference type="SUPFAM" id="SSF90123">
    <property type="entry name" value="ABC transporter transmembrane region"/>
    <property type="match status" value="1"/>
</dbReference>
<comment type="subcellular location">
    <subcellularLocation>
        <location evidence="1">Cell membrane</location>
        <topology evidence="1">Multi-pass membrane protein</topology>
    </subcellularLocation>
</comment>
<evidence type="ECO:0000259" key="11">
    <source>
        <dbReference type="PROSITE" id="PS50929"/>
    </source>
</evidence>
<evidence type="ECO:0000256" key="3">
    <source>
        <dbReference type="ARBA" id="ARBA00022475"/>
    </source>
</evidence>
<dbReference type="GO" id="GO:0140359">
    <property type="term" value="F:ABC-type transporter activity"/>
    <property type="evidence" value="ECO:0007669"/>
    <property type="project" value="InterPro"/>
</dbReference>
<dbReference type="CDD" id="cd18781">
    <property type="entry name" value="ABC_6TM_AarD_CydDC_like"/>
    <property type="match status" value="1"/>
</dbReference>
<sequence length="588" mass="66360">MMINKRLIKEMGETKQYIGMQVLLQWAALLCNICLIFYISNVLWQVVKGNTGNISLILSIGVFVGVIAARRLFLRLEAAYSHRSSEYVKKKLRHRIYEHLLKVGEKYEKTFSTSEILQVAAEGVEQLEIYFGKYLPQLFYSLLAPITLFILVSFMSVKVALILFLCVPLIPASIIAIQKFAKKLLAKYWGSYVQLGDHFLDNIQGLTTLKVYQSDGYKNEEMNKDAEHFRKITMKVLTMQLNSVTLMDLIAYGGSALGVIFSCMELRAGNLNMMQALAIILLAAEFFIPLRLLGSFFHIAMNGMAASDKMFRLLDMEAEEVDMDDKQEREKAGEKNDGVPYAVSARQVTFAYEEEQPILKEVTVDIPSRSLVSVVGASGCGKSTLASLFMGYQTAQSGKVLICGKDIRTIPVKERMKQMTLVSFQNYLFKGSVRENLLMGDPSATEEKLLAVLKKVNLYEFFQTQNGLDTMLDEQAANLSGGQKQRLCIARALLHDSALYIFDEATSNIDVESEEIILKLIRNLAQEKTVIQITHRLANVADSDQIYMMEKGCVIEKGTQEELLEKQGAYADMYELQKALEQYREEAI</sequence>
<dbReference type="SMART" id="SM00382">
    <property type="entry name" value="AAA"/>
    <property type="match status" value="1"/>
</dbReference>
<dbReference type="InterPro" id="IPR011527">
    <property type="entry name" value="ABC1_TM_dom"/>
</dbReference>
<keyword evidence="2" id="KW-0813">Transport</keyword>
<reference evidence="13 14" key="2">
    <citation type="submission" date="2019-03" db="EMBL/GenBank/DDBJ databases">
        <title>Genomic Encyclopedia of Type Strains, Phase IV (KMG-IV): sequencing the most valuable type-strain genomes for metagenomic binning, comparative biology and taxonomic classification.</title>
        <authorList>
            <person name="Goeker M."/>
        </authorList>
    </citation>
    <scope>NUCLEOTIDE SEQUENCE [LARGE SCALE GENOMIC DNA]</scope>
    <source>
        <strain evidence="13 14">DSM 103426</strain>
    </source>
</reference>
<keyword evidence="6 13" id="KW-0067">ATP-binding</keyword>
<dbReference type="FunFam" id="3.40.50.300:FF:000854">
    <property type="entry name" value="Multidrug ABC transporter ATP-binding protein"/>
    <property type="match status" value="1"/>
</dbReference>
<feature type="domain" description="ABC transporter" evidence="10">
    <location>
        <begin position="343"/>
        <end position="576"/>
    </location>
</feature>
<protein>
    <submittedName>
        <fullName evidence="12">ABC transporter ATP-binding protein</fullName>
    </submittedName>
    <submittedName>
        <fullName evidence="13">ATP-binding cassette subfamily C protein</fullName>
    </submittedName>
</protein>
<evidence type="ECO:0000313" key="12">
    <source>
        <dbReference type="EMBL" id="GBU05006.1"/>
    </source>
</evidence>
<proteinExistence type="predicted"/>
<evidence type="ECO:0000256" key="7">
    <source>
        <dbReference type="ARBA" id="ARBA00022989"/>
    </source>
</evidence>
<evidence type="ECO:0000256" key="4">
    <source>
        <dbReference type="ARBA" id="ARBA00022692"/>
    </source>
</evidence>
<dbReference type="SUPFAM" id="SSF52540">
    <property type="entry name" value="P-loop containing nucleoside triphosphate hydrolases"/>
    <property type="match status" value="1"/>
</dbReference>
<dbReference type="GO" id="GO:0005886">
    <property type="term" value="C:plasma membrane"/>
    <property type="evidence" value="ECO:0007669"/>
    <property type="project" value="UniProtKB-SubCell"/>
</dbReference>
<dbReference type="Pfam" id="PF00664">
    <property type="entry name" value="ABC_membrane"/>
    <property type="match status" value="1"/>
</dbReference>
<keyword evidence="8 9" id="KW-0472">Membrane</keyword>
<dbReference type="PROSITE" id="PS00211">
    <property type="entry name" value="ABC_TRANSPORTER_1"/>
    <property type="match status" value="1"/>
</dbReference>
<feature type="transmembrane region" description="Helical" evidence="9">
    <location>
        <begin position="241"/>
        <end position="261"/>
    </location>
</feature>
<evidence type="ECO:0000256" key="2">
    <source>
        <dbReference type="ARBA" id="ARBA00022448"/>
    </source>
</evidence>
<keyword evidence="5" id="KW-0547">Nucleotide-binding</keyword>
<evidence type="ECO:0000313" key="14">
    <source>
        <dbReference type="Proteomes" id="UP000294613"/>
    </source>
</evidence>
<dbReference type="InterPro" id="IPR039421">
    <property type="entry name" value="Type_1_exporter"/>
</dbReference>
<evidence type="ECO:0000313" key="15">
    <source>
        <dbReference type="Proteomes" id="UP000702954"/>
    </source>
</evidence>